<organism evidence="4 5">
    <name type="scientific">Candidatus Cohnella colombiensis</name>
    <dbReference type="NCBI Taxonomy" id="3121368"/>
    <lineage>
        <taxon>Bacteria</taxon>
        <taxon>Bacillati</taxon>
        <taxon>Bacillota</taxon>
        <taxon>Bacilli</taxon>
        <taxon>Bacillales</taxon>
        <taxon>Paenibacillaceae</taxon>
        <taxon>Cohnella</taxon>
    </lineage>
</organism>
<gene>
    <name evidence="4" type="ORF">P0Y55_03460</name>
</gene>
<keyword evidence="5" id="KW-1185">Reference proteome</keyword>
<proteinExistence type="predicted"/>
<dbReference type="Pfam" id="PF18576">
    <property type="entry name" value="HTH_52"/>
    <property type="match status" value="1"/>
</dbReference>
<evidence type="ECO:0000313" key="5">
    <source>
        <dbReference type="Proteomes" id="UP001178662"/>
    </source>
</evidence>
<evidence type="ECO:0000259" key="1">
    <source>
        <dbReference type="Pfam" id="PF14540"/>
    </source>
</evidence>
<dbReference type="AlphaFoldDB" id="A0AA95EYD0"/>
<dbReference type="EMBL" id="CP119317">
    <property type="protein sequence ID" value="WEK55151.1"/>
    <property type="molecule type" value="Genomic_DNA"/>
</dbReference>
<sequence>MDKFNKLDILNMTRFEGEEGLISLLTFTNSLSFQPVIDGMDQQVLLIMERVTPGKELEHWVQSNIRVCVQRITPSQLEKWLISSDNHDVVQGLVRGDVVIDRNGYLQKLRDQFIEWPPLLRLQKMLSEFSHFARSYMKAKQDIKEGHVLDAYANVLASLHYWAHIAIVEAGMHPELTVWDQIKRVNLGIYKLYEELTTSTETVEQRVQLVLLACEFSVLTKMESSCALLMNIVSSREQPWSPSELMQHKDLIGLSIDISLLLQKLVKRGCIHEVALAAMGKQTELVELRYTISS</sequence>
<evidence type="ECO:0000259" key="2">
    <source>
        <dbReference type="Pfam" id="PF18576"/>
    </source>
</evidence>
<protein>
    <submittedName>
        <fullName evidence="4">Nucleotidyltransferase-like protein</fullName>
    </submittedName>
</protein>
<feature type="domain" description="Nucleotidyltransferase-like" evidence="1">
    <location>
        <begin position="17"/>
        <end position="119"/>
    </location>
</feature>
<reference evidence="4" key="1">
    <citation type="submission" date="2023-03" db="EMBL/GenBank/DDBJ databases">
        <title>Andean soil-derived lignocellulolytic bacterial consortium as a source of novel taxa and putative plastic-active enzymes.</title>
        <authorList>
            <person name="Diaz-Garcia L."/>
            <person name="Chuvochina M."/>
            <person name="Feuerriegel G."/>
            <person name="Bunk B."/>
            <person name="Sproer C."/>
            <person name="Streit W.R."/>
            <person name="Rodriguez L.M."/>
            <person name="Overmann J."/>
            <person name="Jimenez D.J."/>
        </authorList>
    </citation>
    <scope>NUCLEOTIDE SEQUENCE</scope>
    <source>
        <strain evidence="4">MAG 2441</strain>
    </source>
</reference>
<dbReference type="InterPro" id="IPR043519">
    <property type="entry name" value="NT_sf"/>
</dbReference>
<name>A0AA95EYD0_9BACL</name>
<feature type="domain" description="YgxA-like substrate binding" evidence="3">
    <location>
        <begin position="124"/>
        <end position="220"/>
    </location>
</feature>
<dbReference type="Proteomes" id="UP001178662">
    <property type="component" value="Chromosome"/>
</dbReference>
<dbReference type="InterPro" id="IPR036388">
    <property type="entry name" value="WH-like_DNA-bd_sf"/>
</dbReference>
<evidence type="ECO:0000313" key="4">
    <source>
        <dbReference type="EMBL" id="WEK55151.1"/>
    </source>
</evidence>
<dbReference type="Gene3D" id="3.30.460.10">
    <property type="entry name" value="Beta Polymerase, domain 2"/>
    <property type="match status" value="1"/>
</dbReference>
<dbReference type="Gene3D" id="1.10.10.10">
    <property type="entry name" value="Winged helix-like DNA-binding domain superfamily/Winged helix DNA-binding domain"/>
    <property type="match status" value="1"/>
</dbReference>
<dbReference type="InterPro" id="IPR041143">
    <property type="entry name" value="YgxA_HTH"/>
</dbReference>
<dbReference type="Gene3D" id="1.20.120.330">
    <property type="entry name" value="Nucleotidyltransferases domain 2"/>
    <property type="match status" value="1"/>
</dbReference>
<feature type="domain" description="YgxA-like helix-turn-helix" evidence="2">
    <location>
        <begin position="229"/>
        <end position="277"/>
    </location>
</feature>
<dbReference type="InterPro" id="IPR029348">
    <property type="entry name" value="NTF-like"/>
</dbReference>
<evidence type="ECO:0000259" key="3">
    <source>
        <dbReference type="Pfam" id="PF22339"/>
    </source>
</evidence>
<dbReference type="Pfam" id="PF14540">
    <property type="entry name" value="NTF-like"/>
    <property type="match status" value="1"/>
</dbReference>
<accession>A0AA95EYD0</accession>
<dbReference type="Pfam" id="PF22339">
    <property type="entry name" value="YgxA-like_sub_bind"/>
    <property type="match status" value="1"/>
</dbReference>
<dbReference type="InterPro" id="IPR054515">
    <property type="entry name" value="YgxA-like_substrate-bd"/>
</dbReference>